<organism evidence="3 4">
    <name type="scientific">Pseudoalteromonas tunicata D2</name>
    <dbReference type="NCBI Taxonomy" id="87626"/>
    <lineage>
        <taxon>Bacteria</taxon>
        <taxon>Pseudomonadati</taxon>
        <taxon>Pseudomonadota</taxon>
        <taxon>Gammaproteobacteria</taxon>
        <taxon>Alteromonadales</taxon>
        <taxon>Pseudoalteromonadaceae</taxon>
        <taxon>Pseudoalteromonas</taxon>
    </lineage>
</organism>
<accession>A4CBT9</accession>
<evidence type="ECO:0000256" key="2">
    <source>
        <dbReference type="SAM" id="Phobius"/>
    </source>
</evidence>
<protein>
    <submittedName>
        <fullName evidence="3">Chromosome segregation ATPase</fullName>
    </submittedName>
</protein>
<dbReference type="Proteomes" id="UP000006201">
    <property type="component" value="Unassembled WGS sequence"/>
</dbReference>
<proteinExistence type="predicted"/>
<dbReference type="HOGENOM" id="CLU_1045330_0_0_6"/>
<feature type="coiled-coil region" evidence="1">
    <location>
        <begin position="69"/>
        <end position="185"/>
    </location>
</feature>
<evidence type="ECO:0000313" key="4">
    <source>
        <dbReference type="Proteomes" id="UP000006201"/>
    </source>
</evidence>
<dbReference type="AlphaFoldDB" id="A4CBT9"/>
<keyword evidence="1" id="KW-0175">Coiled coil</keyword>
<keyword evidence="2" id="KW-1133">Transmembrane helix</keyword>
<dbReference type="RefSeq" id="WP_009839658.1">
    <property type="nucleotide sequence ID" value="NZ_CH959301.1"/>
</dbReference>
<feature type="transmembrane region" description="Helical" evidence="2">
    <location>
        <begin position="6"/>
        <end position="30"/>
    </location>
</feature>
<name>A4CBT9_9GAMM</name>
<reference evidence="3 4" key="1">
    <citation type="submission" date="2006-02" db="EMBL/GenBank/DDBJ databases">
        <authorList>
            <person name="Moran M.A."/>
            <person name="Kjelleberg S."/>
            <person name="Egan S."/>
            <person name="Saunders N."/>
            <person name="Thomas T."/>
            <person name="Ferriera S."/>
            <person name="Johnson J."/>
            <person name="Kravitz S."/>
            <person name="Halpern A."/>
            <person name="Remington K."/>
            <person name="Beeson K."/>
            <person name="Tran B."/>
            <person name="Rogers Y.-H."/>
            <person name="Friedman R."/>
            <person name="Venter J.C."/>
        </authorList>
    </citation>
    <scope>NUCLEOTIDE SEQUENCE [LARGE SCALE GENOMIC DNA]</scope>
    <source>
        <strain evidence="3 4">D2</strain>
    </source>
</reference>
<dbReference type="OrthoDB" id="6288447at2"/>
<feature type="coiled-coil region" evidence="1">
    <location>
        <begin position="225"/>
        <end position="266"/>
    </location>
</feature>
<sequence>MLPEKVLEILAIDLGLLIITSWFVILLLMFHEFRTVTSAVNRLSGFLPEQNNKHFELCQQSVNDALESVNSHTETLNQLTNVHEILEAQLRDLHKSQALTNSKEDEEKINKLEKELDRSHALIKKLKGELISSKKRLEHTKVKLYKQYEAVENLQREKNQFTAENEQLLAQMENDEEKMQLEKQINRYAAQQTQLVELASDYKSKLAKQGKELTYLRQKNQQMANNSNLESNSKLDDKVKQLEQQVSMAEDKARQIETEKQFLESKFLDAITELDKYKKN</sequence>
<keyword evidence="2" id="KW-0812">Transmembrane</keyword>
<dbReference type="EMBL" id="AAOH01000005">
    <property type="protein sequence ID" value="EAR27826.1"/>
    <property type="molecule type" value="Genomic_DNA"/>
</dbReference>
<comment type="caution">
    <text evidence="3">The sequence shown here is derived from an EMBL/GenBank/DDBJ whole genome shotgun (WGS) entry which is preliminary data.</text>
</comment>
<gene>
    <name evidence="3" type="ORF">PTD2_18430</name>
</gene>
<evidence type="ECO:0000313" key="3">
    <source>
        <dbReference type="EMBL" id="EAR27826.1"/>
    </source>
</evidence>
<dbReference type="eggNOG" id="ENOG5030VJ5">
    <property type="taxonomic scope" value="Bacteria"/>
</dbReference>
<keyword evidence="2" id="KW-0472">Membrane</keyword>
<keyword evidence="4" id="KW-1185">Reference proteome</keyword>
<evidence type="ECO:0000256" key="1">
    <source>
        <dbReference type="SAM" id="Coils"/>
    </source>
</evidence>